<sequence length="790" mass="84397">MFSTSQVDTTNAYAHLRTQCEANLVRKRLDLGALTTLCRRSCGGEPARQATSTLPPSCRAAVSAHTDALATLATCSERLAPGKRSRMWRPRAVAWPADRATPDSPRRPRQQRLALAACKNWCSSGLLHAPRVTRETTETNFALQLKGWRENIENFCGSKPPEGGCGSRQAQGFYPLWQPTASVFHGNRRFADCDPIAQFDRFDPRTTIGLPLEVRAVSRALDFLNPVSEALPQRGTRDSNPQPRVPTRSQNRKRPNAQSHRANGGETVVYPSLLPGPGPGTPALTCSPARRRNSRSVQARLAGRSGALEASAASSMPCSSASLRPTAMPAPAQCSRHPDSDRSRMPVRPRSVTSPRSVASSWTQQRRTESPRVGFRQRSSVTLAIAILRAARPGPARSPGSRAALVRTHGPCRQHPLTESEPRLVSALPYPESLALPPGTGTGPGPSPRMWAASGWRGSVAGRDSDPCIPSAPRGSDEKHDPDPPDPADNRASSLPTLPPLSDAPWLRAPQDPARLSASMAWCWRRCCVSARSPAEPQPRCGSCSVRTAAPRSADSSCCSCAQLRFTSTRRRATAQLGARSPAHSASTRHWKRSCALSSRQATTSSKACVRARASTACSCLARRCSWCADSSWPSSVDTRTVRTDRLAASAEKSGSRRLSPSADTTSSREASVQLGARSTHAQPSSSSSRQCTVACAPWSGPGPAAAPSRRHAASTLSSVGPAARSSGNTERGVASSGDSWLRTRWPRRPSSPSRNSSTVSAGPACSPSPAESASDSPGSSCRSRRRMLA</sequence>
<keyword evidence="3" id="KW-1185">Reference proteome</keyword>
<feature type="compositionally biased region" description="Polar residues" evidence="1">
    <location>
        <begin position="657"/>
        <end position="671"/>
    </location>
</feature>
<feature type="region of interest" description="Disordered" evidence="1">
    <location>
        <begin position="392"/>
        <end position="509"/>
    </location>
</feature>
<dbReference type="Proteomes" id="UP001219518">
    <property type="component" value="Unassembled WGS sequence"/>
</dbReference>
<feature type="region of interest" description="Disordered" evidence="1">
    <location>
        <begin position="646"/>
        <end position="689"/>
    </location>
</feature>
<dbReference type="EMBL" id="JAHWGI010000263">
    <property type="protein sequence ID" value="KAK3911375.1"/>
    <property type="molecule type" value="Genomic_DNA"/>
</dbReference>
<protein>
    <submittedName>
        <fullName evidence="2">Cyclopentanol dehydrogenase</fullName>
    </submittedName>
</protein>
<feature type="compositionally biased region" description="Polar residues" evidence="1">
    <location>
        <begin position="680"/>
        <end position="689"/>
    </location>
</feature>
<evidence type="ECO:0000313" key="3">
    <source>
        <dbReference type="Proteomes" id="UP001219518"/>
    </source>
</evidence>
<proteinExistence type="predicted"/>
<comment type="caution">
    <text evidence="2">The sequence shown here is derived from an EMBL/GenBank/DDBJ whole genome shotgun (WGS) entry which is preliminary data.</text>
</comment>
<accession>A0AAE1L9L6</accession>
<dbReference type="AlphaFoldDB" id="A0AAE1L9L6"/>
<gene>
    <name evidence="2" type="ORF">KUF71_021156</name>
</gene>
<reference evidence="2" key="2">
    <citation type="journal article" date="2023" name="BMC Genomics">
        <title>Pest status, molecular evolution, and epigenetic factors derived from the genome assembly of Frankliniella fusca, a thysanopteran phytovirus vector.</title>
        <authorList>
            <person name="Catto M.A."/>
            <person name="Labadie P.E."/>
            <person name="Jacobson A.L."/>
            <person name="Kennedy G.G."/>
            <person name="Srinivasan R."/>
            <person name="Hunt B.G."/>
        </authorList>
    </citation>
    <scope>NUCLEOTIDE SEQUENCE</scope>
    <source>
        <strain evidence="2">PL_HMW_Pooled</strain>
    </source>
</reference>
<feature type="compositionally biased region" description="Low complexity" evidence="1">
    <location>
        <begin position="310"/>
        <end position="322"/>
    </location>
</feature>
<feature type="compositionally biased region" description="Polar residues" evidence="1">
    <location>
        <begin position="351"/>
        <end position="365"/>
    </location>
</feature>
<name>A0AAE1L9L6_9NEOP</name>
<feature type="region of interest" description="Disordered" evidence="1">
    <location>
        <begin position="228"/>
        <end position="376"/>
    </location>
</feature>
<evidence type="ECO:0000313" key="2">
    <source>
        <dbReference type="EMBL" id="KAK3911375.1"/>
    </source>
</evidence>
<evidence type="ECO:0000256" key="1">
    <source>
        <dbReference type="SAM" id="MobiDB-lite"/>
    </source>
</evidence>
<feature type="region of interest" description="Disordered" evidence="1">
    <location>
        <begin position="701"/>
        <end position="790"/>
    </location>
</feature>
<organism evidence="2 3">
    <name type="scientific">Frankliniella fusca</name>
    <dbReference type="NCBI Taxonomy" id="407009"/>
    <lineage>
        <taxon>Eukaryota</taxon>
        <taxon>Metazoa</taxon>
        <taxon>Ecdysozoa</taxon>
        <taxon>Arthropoda</taxon>
        <taxon>Hexapoda</taxon>
        <taxon>Insecta</taxon>
        <taxon>Pterygota</taxon>
        <taxon>Neoptera</taxon>
        <taxon>Paraneoptera</taxon>
        <taxon>Thysanoptera</taxon>
        <taxon>Terebrantia</taxon>
        <taxon>Thripoidea</taxon>
        <taxon>Thripidae</taxon>
        <taxon>Frankliniella</taxon>
    </lineage>
</organism>
<feature type="compositionally biased region" description="Low complexity" evidence="1">
    <location>
        <begin position="740"/>
        <end position="782"/>
    </location>
</feature>
<reference evidence="2" key="1">
    <citation type="submission" date="2021-07" db="EMBL/GenBank/DDBJ databases">
        <authorList>
            <person name="Catto M.A."/>
            <person name="Jacobson A."/>
            <person name="Kennedy G."/>
            <person name="Labadie P."/>
            <person name="Hunt B.G."/>
            <person name="Srinivasan R."/>
        </authorList>
    </citation>
    <scope>NUCLEOTIDE SEQUENCE</scope>
    <source>
        <strain evidence="2">PL_HMW_Pooled</strain>
        <tissue evidence="2">Head</tissue>
    </source>
</reference>